<dbReference type="AlphaFoldDB" id="A0AAP0FTK0"/>
<evidence type="ECO:0000313" key="2">
    <source>
        <dbReference type="EMBL" id="KAK8914223.1"/>
    </source>
</evidence>
<protein>
    <submittedName>
        <fullName evidence="2">Uncharacterized protein</fullName>
    </submittedName>
</protein>
<name>A0AAP0FTK0_9ASPA</name>
<feature type="region of interest" description="Disordered" evidence="1">
    <location>
        <begin position="1"/>
        <end position="65"/>
    </location>
</feature>
<sequence>MKGKKSESVAPYATSQTATKIQKRTARPKPTAAARAAGKLLRNDQNGPMPTPSPQPQQPQAVSSSIFPLPEAANLGLDGALELDGWCWDAVDEEKLLGWFPFVDEDFPCFMSENRGCSSGFFWEDYHDIWQLKHIHEIPSSANR</sequence>
<organism evidence="2 3">
    <name type="scientific">Platanthera zijinensis</name>
    <dbReference type="NCBI Taxonomy" id="2320716"/>
    <lineage>
        <taxon>Eukaryota</taxon>
        <taxon>Viridiplantae</taxon>
        <taxon>Streptophyta</taxon>
        <taxon>Embryophyta</taxon>
        <taxon>Tracheophyta</taxon>
        <taxon>Spermatophyta</taxon>
        <taxon>Magnoliopsida</taxon>
        <taxon>Liliopsida</taxon>
        <taxon>Asparagales</taxon>
        <taxon>Orchidaceae</taxon>
        <taxon>Orchidoideae</taxon>
        <taxon>Orchideae</taxon>
        <taxon>Orchidinae</taxon>
        <taxon>Platanthera</taxon>
    </lineage>
</organism>
<evidence type="ECO:0000313" key="3">
    <source>
        <dbReference type="Proteomes" id="UP001418222"/>
    </source>
</evidence>
<dbReference type="EMBL" id="JBBWWQ010000021">
    <property type="protein sequence ID" value="KAK8914223.1"/>
    <property type="molecule type" value="Genomic_DNA"/>
</dbReference>
<evidence type="ECO:0000256" key="1">
    <source>
        <dbReference type="SAM" id="MobiDB-lite"/>
    </source>
</evidence>
<comment type="caution">
    <text evidence="2">The sequence shown here is derived from an EMBL/GenBank/DDBJ whole genome shotgun (WGS) entry which is preliminary data.</text>
</comment>
<accession>A0AAP0FTK0</accession>
<dbReference type="Proteomes" id="UP001418222">
    <property type="component" value="Unassembled WGS sequence"/>
</dbReference>
<reference evidence="2 3" key="1">
    <citation type="journal article" date="2022" name="Nat. Plants">
        <title>Genomes of leafy and leafless Platanthera orchids illuminate the evolution of mycoheterotrophy.</title>
        <authorList>
            <person name="Li M.H."/>
            <person name="Liu K.W."/>
            <person name="Li Z."/>
            <person name="Lu H.C."/>
            <person name="Ye Q.L."/>
            <person name="Zhang D."/>
            <person name="Wang J.Y."/>
            <person name="Li Y.F."/>
            <person name="Zhong Z.M."/>
            <person name="Liu X."/>
            <person name="Yu X."/>
            <person name="Liu D.K."/>
            <person name="Tu X.D."/>
            <person name="Liu B."/>
            <person name="Hao Y."/>
            <person name="Liao X.Y."/>
            <person name="Jiang Y.T."/>
            <person name="Sun W.H."/>
            <person name="Chen J."/>
            <person name="Chen Y.Q."/>
            <person name="Ai Y."/>
            <person name="Zhai J.W."/>
            <person name="Wu S.S."/>
            <person name="Zhou Z."/>
            <person name="Hsiao Y.Y."/>
            <person name="Wu W.L."/>
            <person name="Chen Y.Y."/>
            <person name="Lin Y.F."/>
            <person name="Hsu J.L."/>
            <person name="Li C.Y."/>
            <person name="Wang Z.W."/>
            <person name="Zhao X."/>
            <person name="Zhong W.Y."/>
            <person name="Ma X.K."/>
            <person name="Ma L."/>
            <person name="Huang J."/>
            <person name="Chen G.Z."/>
            <person name="Huang M.Z."/>
            <person name="Huang L."/>
            <person name="Peng D.H."/>
            <person name="Luo Y.B."/>
            <person name="Zou S.Q."/>
            <person name="Chen S.P."/>
            <person name="Lan S."/>
            <person name="Tsai W.C."/>
            <person name="Van de Peer Y."/>
            <person name="Liu Z.J."/>
        </authorList>
    </citation>
    <scope>NUCLEOTIDE SEQUENCE [LARGE SCALE GENOMIC DNA]</scope>
    <source>
        <strain evidence="2">Lor287</strain>
    </source>
</reference>
<keyword evidence="3" id="KW-1185">Reference proteome</keyword>
<gene>
    <name evidence="2" type="ORF">KSP39_PZI024047</name>
</gene>
<proteinExistence type="predicted"/>
<feature type="compositionally biased region" description="Low complexity" evidence="1">
    <location>
        <begin position="28"/>
        <end position="37"/>
    </location>
</feature>